<dbReference type="Proteomes" id="UP000472266">
    <property type="component" value="Chromosome 8"/>
</dbReference>
<reference evidence="2 3" key="1">
    <citation type="submission" date="2019-11" db="EMBL/GenBank/DDBJ databases">
        <title>Strigops habroptila (kakapo) genome, bStrHab1, primary haplotype, v2.</title>
        <authorList>
            <person name="Jarvis E.D."/>
            <person name="Howard J."/>
            <person name="Rhie A."/>
            <person name="Phillippy A."/>
            <person name="Korlach J."/>
            <person name="Digby A."/>
            <person name="Iorns D."/>
            <person name="Eason D."/>
            <person name="Robertson B."/>
            <person name="Raemaekers T."/>
            <person name="Howe K."/>
            <person name="Lewin H."/>
            <person name="Damas J."/>
            <person name="Hastie A."/>
            <person name="Tracey A."/>
            <person name="Chow W."/>
            <person name="Fedrigo O."/>
        </authorList>
    </citation>
    <scope>NUCLEOTIDE SEQUENCE [LARGE SCALE GENOMIC DNA]</scope>
</reference>
<name>A0A672V3Z0_STRHB</name>
<dbReference type="AlphaFoldDB" id="A0A672V3Z0"/>
<reference evidence="2" key="2">
    <citation type="submission" date="2025-08" db="UniProtKB">
        <authorList>
            <consortium name="Ensembl"/>
        </authorList>
    </citation>
    <scope>IDENTIFICATION</scope>
</reference>
<dbReference type="Ensembl" id="ENSSHBT00005025447.1">
    <property type="protein sequence ID" value="ENSSHBP00005021334.1"/>
    <property type="gene ID" value="ENSSHBG00005018104.1"/>
</dbReference>
<accession>A0A672V3Z0</accession>
<reference evidence="2" key="3">
    <citation type="submission" date="2025-09" db="UniProtKB">
        <authorList>
            <consortium name="Ensembl"/>
        </authorList>
    </citation>
    <scope>IDENTIFICATION</scope>
</reference>
<feature type="compositionally biased region" description="Low complexity" evidence="1">
    <location>
        <begin position="159"/>
        <end position="172"/>
    </location>
</feature>
<dbReference type="Gene3D" id="1.10.533.10">
    <property type="entry name" value="Death Domain, Fas"/>
    <property type="match status" value="1"/>
</dbReference>
<dbReference type="PANTHER" id="PTHR28336">
    <property type="entry name" value="BA1-643"/>
    <property type="match status" value="1"/>
</dbReference>
<dbReference type="CDD" id="cd08779">
    <property type="entry name" value="Death_PIDD"/>
    <property type="match status" value="1"/>
</dbReference>
<keyword evidence="3" id="KW-1185">Reference proteome</keyword>
<sequence length="882" mass="99826">RWMVYNGIIPAGKSGQLLEKIWHLNLLARDALLKSDLDNEGIVQYVLGLISLTKDLSRSLSQQLENVTGSIQHTYHLLIALHDKHKELTASPEYNRIIDCMQNVKDCLINTVSHLQEAENKLYAASCKQDDVSQIQTARSASRGTDVCCSEGEATESVQGPSTPSQQSQRTSLNEMESQNVYQIQPRETKTVGKDVPSLAESISAQEQDISREPPMKKEDGEHRLLMKSVTEKKDCDEKDKPHGGSAVTPKSPELAFQDALTSSWEGILSGTLKDIYDEAAMNLFEQEKNVVVKETSKGVESEEHNLTEQMEVACFIKAPATALENLKCKIVNDTSSLVVDDSEELVSNVISIECSDYEKTIPFPINIAIPFTSCFRGNYWEIMVRYQGNHKETFAEVKIYQLGVFSVLSCLKKETFTVPKVGLSQKLNVDSRISFCYHPETFSSPAPIQLKIQPIESSLISTLKARHDMYRSVVATSALVYVQHPSVQPFNSSVTVTLPCPPNPEKKRQGDETEHARAISATVKRVATAYHPRAVSASVRKNEENISDTLKLLGYRNKEEGWKVLDDVIIQNARNGLVSFGLNEHLESFVVIRLSFLLENTYLLLFAQALEEAVCNTMANVILHRKQENPYKIVVLLSASKELTCELQNLHEEGYFGPPEPTQQFPLKEGDQIHFRFSGNICASENGKDFGKVYRLIFHSQRKPRLELQIKEVSEFGNHSSPHYKGTAVFYKITREMITKKWEQPLPYGEYQHQSPLCKLALTLPKHKKLINRPQSMKIISSDSSEALWDNLLYWLAEELAEDNTSLLALCLPVWRSVLQLVRLKCPDNLTHQIYELLCSWKKTLPRSANKQQLLSRYLQKSGRSDLSEELRFKWQNKVFT</sequence>
<evidence type="ECO:0000256" key="1">
    <source>
        <dbReference type="SAM" id="MobiDB-lite"/>
    </source>
</evidence>
<dbReference type="InterPro" id="IPR011029">
    <property type="entry name" value="DEATH-like_dom_sf"/>
</dbReference>
<feature type="region of interest" description="Disordered" evidence="1">
    <location>
        <begin position="143"/>
        <end position="180"/>
    </location>
</feature>
<dbReference type="SUPFAM" id="SSF47986">
    <property type="entry name" value="DEATH domain"/>
    <property type="match status" value="1"/>
</dbReference>
<evidence type="ECO:0000313" key="3">
    <source>
        <dbReference type="Proteomes" id="UP000472266"/>
    </source>
</evidence>
<dbReference type="GeneTree" id="ENSGT00940000153404"/>
<feature type="compositionally biased region" description="Basic and acidic residues" evidence="1">
    <location>
        <begin position="209"/>
        <end position="243"/>
    </location>
</feature>
<protein>
    <submittedName>
        <fullName evidence="2">Death domain containing 1</fullName>
    </submittedName>
</protein>
<gene>
    <name evidence="2" type="primary">DTHD1</name>
</gene>
<proteinExistence type="predicted"/>
<dbReference type="OMA" id="LCSMHDE"/>
<evidence type="ECO:0000313" key="2">
    <source>
        <dbReference type="Ensembl" id="ENSSHBP00005021334.1"/>
    </source>
</evidence>
<dbReference type="InParanoid" id="A0A672V3Z0"/>
<feature type="region of interest" description="Disordered" evidence="1">
    <location>
        <begin position="203"/>
        <end position="254"/>
    </location>
</feature>
<organism evidence="2 3">
    <name type="scientific">Strigops habroptila</name>
    <name type="common">Kakapo</name>
    <dbReference type="NCBI Taxonomy" id="2489341"/>
    <lineage>
        <taxon>Eukaryota</taxon>
        <taxon>Metazoa</taxon>
        <taxon>Chordata</taxon>
        <taxon>Craniata</taxon>
        <taxon>Vertebrata</taxon>
        <taxon>Euteleostomi</taxon>
        <taxon>Archelosauria</taxon>
        <taxon>Archosauria</taxon>
        <taxon>Dinosauria</taxon>
        <taxon>Saurischia</taxon>
        <taxon>Theropoda</taxon>
        <taxon>Coelurosauria</taxon>
        <taxon>Aves</taxon>
        <taxon>Neognathae</taxon>
        <taxon>Neoaves</taxon>
        <taxon>Telluraves</taxon>
        <taxon>Australaves</taxon>
        <taxon>Psittaciformes</taxon>
        <taxon>Psittacidae</taxon>
        <taxon>Strigops</taxon>
    </lineage>
</organism>
<dbReference type="Gene3D" id="2.60.220.30">
    <property type="match status" value="1"/>
</dbReference>
<dbReference type="PANTHER" id="PTHR28336:SF4">
    <property type="entry name" value="DEATH DOMAIN-CONTAINING PROTEIN 1"/>
    <property type="match status" value="1"/>
</dbReference>